<dbReference type="InterPro" id="IPR002636">
    <property type="entry name" value="DUF29"/>
</dbReference>
<proteinExistence type="predicted"/>
<dbReference type="PANTHER" id="PTHR34235:SF3">
    <property type="entry name" value="SLR1203 PROTEIN"/>
    <property type="match status" value="1"/>
</dbReference>
<evidence type="ECO:0000313" key="1">
    <source>
        <dbReference type="EMBL" id="MBD2317991.1"/>
    </source>
</evidence>
<dbReference type="RefSeq" id="WP_190578790.1">
    <property type="nucleotide sequence ID" value="NZ_CAWPQU010000015.1"/>
</dbReference>
<dbReference type="Gene3D" id="1.20.1220.20">
    <property type="entry name" value="Uncharcterised protein PF01724"/>
    <property type="match status" value="1"/>
</dbReference>
<accession>A0ABR8CCA8</accession>
<evidence type="ECO:0000313" key="2">
    <source>
        <dbReference type="Proteomes" id="UP000618445"/>
    </source>
</evidence>
<gene>
    <name evidence="1" type="ORF">H6G05_14185</name>
</gene>
<dbReference type="PANTHER" id="PTHR34235">
    <property type="entry name" value="SLR1203 PROTEIN-RELATED"/>
    <property type="match status" value="1"/>
</dbReference>
<sequence>MTQAIAPSLSLYDRDLDLWLETAIAQLKAGDFHNLDVENLIEELEGLSGSNKREVETRLKRLIEHILKRCYVDMPDCYRGWLLTIFEQRDELKTLLRQSPSLKRHFLKMFDDCFETSLKRIKIEYPEYQFPDTWQFGRDIDTMLNVDFWD</sequence>
<dbReference type="Pfam" id="PF01724">
    <property type="entry name" value="DUF29"/>
    <property type="match status" value="1"/>
</dbReference>
<comment type="caution">
    <text evidence="1">The sequence shown here is derived from an EMBL/GenBank/DDBJ whole genome shotgun (WGS) entry which is preliminary data.</text>
</comment>
<reference evidence="1 2" key="1">
    <citation type="journal article" date="2020" name="ISME J.">
        <title>Comparative genomics reveals insights into cyanobacterial evolution and habitat adaptation.</title>
        <authorList>
            <person name="Chen M.Y."/>
            <person name="Teng W.K."/>
            <person name="Zhao L."/>
            <person name="Hu C.X."/>
            <person name="Zhou Y.K."/>
            <person name="Han B.P."/>
            <person name="Song L.R."/>
            <person name="Shu W.S."/>
        </authorList>
    </citation>
    <scope>NUCLEOTIDE SEQUENCE [LARGE SCALE GENOMIC DNA]</scope>
    <source>
        <strain evidence="1 2">FACHB-1050</strain>
    </source>
</reference>
<keyword evidence="2" id="KW-1185">Reference proteome</keyword>
<protein>
    <submittedName>
        <fullName evidence="1">DUF29 domain-containing protein</fullName>
    </submittedName>
</protein>
<dbReference type="Proteomes" id="UP000618445">
    <property type="component" value="Unassembled WGS sequence"/>
</dbReference>
<organism evidence="1 2">
    <name type="scientific">Phormidium tenue FACHB-1050</name>
    <dbReference type="NCBI Taxonomy" id="2692857"/>
    <lineage>
        <taxon>Bacteria</taxon>
        <taxon>Bacillati</taxon>
        <taxon>Cyanobacteriota</taxon>
        <taxon>Cyanophyceae</taxon>
        <taxon>Oscillatoriophycideae</taxon>
        <taxon>Oscillatoriales</taxon>
        <taxon>Oscillatoriaceae</taxon>
        <taxon>Phormidium</taxon>
    </lineage>
</organism>
<name>A0ABR8CCA8_9CYAN</name>
<dbReference type="EMBL" id="JACJQY010000022">
    <property type="protein sequence ID" value="MBD2317991.1"/>
    <property type="molecule type" value="Genomic_DNA"/>
</dbReference>